<name>A0A117NH38_PICGL</name>
<dbReference type="AlphaFoldDB" id="A0A117NH38"/>
<proteinExistence type="predicted"/>
<accession>A0A117NH38</accession>
<protein>
    <submittedName>
        <fullName evidence="1">Uncharacterized protein</fullName>
    </submittedName>
</protein>
<sequence length="44" mass="4931">MGMGGNQSFTIDPGNQSYTTDPNIYIIANQLIVAARSWYDIMVY</sequence>
<comment type="caution">
    <text evidence="1">The sequence shown here is derived from an EMBL/GenBank/DDBJ whole genome shotgun (WGS) entry which is preliminary data.</text>
</comment>
<evidence type="ECO:0000313" key="1">
    <source>
        <dbReference type="EMBL" id="KUM47737.1"/>
    </source>
</evidence>
<dbReference type="EMBL" id="LKAM01000007">
    <property type="protein sequence ID" value="KUM47737.1"/>
    <property type="molecule type" value="Genomic_DNA"/>
</dbReference>
<gene>
    <name evidence="1" type="ORF">ABT39_MTgene5924</name>
</gene>
<organism evidence="1">
    <name type="scientific">Picea glauca</name>
    <name type="common">White spruce</name>
    <name type="synonym">Pinus glauca</name>
    <dbReference type="NCBI Taxonomy" id="3330"/>
    <lineage>
        <taxon>Eukaryota</taxon>
        <taxon>Viridiplantae</taxon>
        <taxon>Streptophyta</taxon>
        <taxon>Embryophyta</taxon>
        <taxon>Tracheophyta</taxon>
        <taxon>Spermatophyta</taxon>
        <taxon>Pinopsida</taxon>
        <taxon>Pinidae</taxon>
        <taxon>Conifers I</taxon>
        <taxon>Pinales</taxon>
        <taxon>Pinaceae</taxon>
        <taxon>Picea</taxon>
    </lineage>
</organism>
<geneLocation type="mitochondrion" evidence="1"/>
<reference evidence="1" key="1">
    <citation type="journal article" date="2015" name="Genome Biol. Evol.">
        <title>Organellar Genomes of White Spruce (Picea glauca): Assembly and Annotation.</title>
        <authorList>
            <person name="Jackman S.D."/>
            <person name="Warren R.L."/>
            <person name="Gibb E.A."/>
            <person name="Vandervalk B.P."/>
            <person name="Mohamadi H."/>
            <person name="Chu J."/>
            <person name="Raymond A."/>
            <person name="Pleasance S."/>
            <person name="Coope R."/>
            <person name="Wildung M.R."/>
            <person name="Ritland C.E."/>
            <person name="Bousquet J."/>
            <person name="Jones S.J."/>
            <person name="Bohlmann J."/>
            <person name="Birol I."/>
        </authorList>
    </citation>
    <scope>NUCLEOTIDE SEQUENCE [LARGE SCALE GENOMIC DNA]</scope>
    <source>
        <tissue evidence="1">Flushing bud</tissue>
    </source>
</reference>
<keyword evidence="1" id="KW-0496">Mitochondrion</keyword>